<proteinExistence type="predicted"/>
<evidence type="ECO:0000256" key="1">
    <source>
        <dbReference type="PROSITE-ProRule" id="PRU10141"/>
    </source>
</evidence>
<protein>
    <submittedName>
        <fullName evidence="3">Uncharacterized protein</fullName>
    </submittedName>
</protein>
<evidence type="ECO:0000313" key="3">
    <source>
        <dbReference type="EMBL" id="EJU01734.1"/>
    </source>
</evidence>
<sequence length="494" mass="55869">MSTRTCHSHFVLNVSWDSLDDIVRRWSDPPILNGARPTTSREQIGEGTFGAVFKYTVRVGTWERVAAVKLLNSVTGVECKTESEVATMCMIKERTCIPIPEVYLWCSSTTNKVGAPWILMEYIPGDRLDGTFKTMSRETQFDVLTQVATIQAQLFRLHSRYIGSIYPSLDEPSRALACLYHEDGITPRSIDAKYRQYPRWADQAYVVGPLHDLNFLDHPGSPPRGPYDSDKAYLAALVDHQDDDVPGGQLWKVVLDAFASIRPTHAGSNNHTFVFAHGDLYGRNMILQPSGKIVVVDWEWAAFVPWWLAATIADLPVSTRDTDTQEPITPDKAPTAPNPDASILQKQEPRQVPLAWEETTIEERLECLAAKLDDHGSCRVDPGEEDQQRFIAHIDQKWPGGYSADTPADAILRAHYHLALFKLDSSYMEAFWSGAEQRAIRAVVGMAPGNMLDWLRRVVRWSAKLTRDGLTGQYWLVRPTPAMREFDWVRWARK</sequence>
<gene>
    <name evidence="3" type="ORF">DACRYDRAFT_116205</name>
</gene>
<accession>M5FZ05</accession>
<keyword evidence="4" id="KW-1185">Reference proteome</keyword>
<dbReference type="HOGENOM" id="CLU_552092_0_0_1"/>
<dbReference type="PANTHER" id="PTHR21310:SF13">
    <property type="entry name" value="AMINOGLYCOSIDE PHOSPHOTRANSFERASE DOMAIN-CONTAINING PROTEIN"/>
    <property type="match status" value="1"/>
</dbReference>
<dbReference type="Gene3D" id="3.90.1200.10">
    <property type="match status" value="1"/>
</dbReference>
<feature type="region of interest" description="Disordered" evidence="2">
    <location>
        <begin position="320"/>
        <end position="341"/>
    </location>
</feature>
<organism evidence="3 4">
    <name type="scientific">Dacryopinax primogenitus (strain DJM 731)</name>
    <name type="common">Brown rot fungus</name>
    <dbReference type="NCBI Taxonomy" id="1858805"/>
    <lineage>
        <taxon>Eukaryota</taxon>
        <taxon>Fungi</taxon>
        <taxon>Dikarya</taxon>
        <taxon>Basidiomycota</taxon>
        <taxon>Agaricomycotina</taxon>
        <taxon>Dacrymycetes</taxon>
        <taxon>Dacrymycetales</taxon>
        <taxon>Dacrymycetaceae</taxon>
        <taxon>Dacryopinax</taxon>
    </lineage>
</organism>
<evidence type="ECO:0000256" key="2">
    <source>
        <dbReference type="SAM" id="MobiDB-lite"/>
    </source>
</evidence>
<feature type="binding site" evidence="1">
    <location>
        <position position="69"/>
    </location>
    <ligand>
        <name>ATP</name>
        <dbReference type="ChEBI" id="CHEBI:30616"/>
    </ligand>
</feature>
<keyword evidence="1" id="KW-0067">ATP-binding</keyword>
<dbReference type="EMBL" id="JH795863">
    <property type="protein sequence ID" value="EJU01734.1"/>
    <property type="molecule type" value="Genomic_DNA"/>
</dbReference>
<dbReference type="PROSITE" id="PS00107">
    <property type="entry name" value="PROTEIN_KINASE_ATP"/>
    <property type="match status" value="1"/>
</dbReference>
<reference evidence="3 4" key="1">
    <citation type="journal article" date="2012" name="Science">
        <title>The Paleozoic origin of enzymatic lignin decomposition reconstructed from 31 fungal genomes.</title>
        <authorList>
            <person name="Floudas D."/>
            <person name="Binder M."/>
            <person name="Riley R."/>
            <person name="Barry K."/>
            <person name="Blanchette R.A."/>
            <person name="Henrissat B."/>
            <person name="Martinez A.T."/>
            <person name="Otillar R."/>
            <person name="Spatafora J.W."/>
            <person name="Yadav J.S."/>
            <person name="Aerts A."/>
            <person name="Benoit I."/>
            <person name="Boyd A."/>
            <person name="Carlson A."/>
            <person name="Copeland A."/>
            <person name="Coutinho P.M."/>
            <person name="de Vries R.P."/>
            <person name="Ferreira P."/>
            <person name="Findley K."/>
            <person name="Foster B."/>
            <person name="Gaskell J."/>
            <person name="Glotzer D."/>
            <person name="Gorecki P."/>
            <person name="Heitman J."/>
            <person name="Hesse C."/>
            <person name="Hori C."/>
            <person name="Igarashi K."/>
            <person name="Jurgens J.A."/>
            <person name="Kallen N."/>
            <person name="Kersten P."/>
            <person name="Kohler A."/>
            <person name="Kuees U."/>
            <person name="Kumar T.K.A."/>
            <person name="Kuo A."/>
            <person name="LaButti K."/>
            <person name="Larrondo L.F."/>
            <person name="Lindquist E."/>
            <person name="Ling A."/>
            <person name="Lombard V."/>
            <person name="Lucas S."/>
            <person name="Lundell T."/>
            <person name="Martin R."/>
            <person name="McLaughlin D.J."/>
            <person name="Morgenstern I."/>
            <person name="Morin E."/>
            <person name="Murat C."/>
            <person name="Nagy L.G."/>
            <person name="Nolan M."/>
            <person name="Ohm R.A."/>
            <person name="Patyshakuliyeva A."/>
            <person name="Rokas A."/>
            <person name="Ruiz-Duenas F.J."/>
            <person name="Sabat G."/>
            <person name="Salamov A."/>
            <person name="Samejima M."/>
            <person name="Schmutz J."/>
            <person name="Slot J.C."/>
            <person name="St John F."/>
            <person name="Stenlid J."/>
            <person name="Sun H."/>
            <person name="Sun S."/>
            <person name="Syed K."/>
            <person name="Tsang A."/>
            <person name="Wiebenga A."/>
            <person name="Young D."/>
            <person name="Pisabarro A."/>
            <person name="Eastwood D.C."/>
            <person name="Martin F."/>
            <person name="Cullen D."/>
            <person name="Grigoriev I.V."/>
            <person name="Hibbett D.S."/>
        </authorList>
    </citation>
    <scope>NUCLEOTIDE SEQUENCE [LARGE SCALE GENOMIC DNA]</scope>
    <source>
        <strain evidence="3 4">DJM-731 SS1</strain>
    </source>
</reference>
<dbReference type="Gene3D" id="1.10.510.10">
    <property type="entry name" value="Transferase(Phosphotransferase) domain 1"/>
    <property type="match status" value="1"/>
</dbReference>
<dbReference type="GeneID" id="63685217"/>
<dbReference type="InterPro" id="IPR017441">
    <property type="entry name" value="Protein_kinase_ATP_BS"/>
</dbReference>
<keyword evidence="1" id="KW-0547">Nucleotide-binding</keyword>
<dbReference type="OrthoDB" id="10003767at2759"/>
<dbReference type="SUPFAM" id="SSF56112">
    <property type="entry name" value="Protein kinase-like (PK-like)"/>
    <property type="match status" value="1"/>
</dbReference>
<dbReference type="STRING" id="1858805.M5FZ05"/>
<dbReference type="RefSeq" id="XP_040628631.1">
    <property type="nucleotide sequence ID" value="XM_040770155.1"/>
</dbReference>
<name>M5FZ05_DACPD</name>
<dbReference type="GO" id="GO:0005524">
    <property type="term" value="F:ATP binding"/>
    <property type="evidence" value="ECO:0007669"/>
    <property type="project" value="UniProtKB-UniRule"/>
</dbReference>
<dbReference type="AlphaFoldDB" id="M5FZ05"/>
<dbReference type="InterPro" id="IPR051678">
    <property type="entry name" value="AGP_Transferase"/>
</dbReference>
<dbReference type="PANTHER" id="PTHR21310">
    <property type="entry name" value="AMINOGLYCOSIDE PHOSPHOTRANSFERASE-RELATED-RELATED"/>
    <property type="match status" value="1"/>
</dbReference>
<dbReference type="Proteomes" id="UP000030653">
    <property type="component" value="Unassembled WGS sequence"/>
</dbReference>
<dbReference type="InterPro" id="IPR011009">
    <property type="entry name" value="Kinase-like_dom_sf"/>
</dbReference>
<evidence type="ECO:0000313" key="4">
    <source>
        <dbReference type="Proteomes" id="UP000030653"/>
    </source>
</evidence>